<proteinExistence type="predicted"/>
<evidence type="ECO:0000313" key="1">
    <source>
        <dbReference type="EMBL" id="QQK08699.1"/>
    </source>
</evidence>
<accession>A0AC61MW29</accession>
<keyword evidence="2" id="KW-1185">Reference proteome</keyword>
<name>A0AC61MW29_9FIRM</name>
<sequence>MNFKNMTVYQIYPRSFYDSNGDGIGDLKGIEQKLDYIKELGVDMIWITPFFKSHQYDNGYDVDDYCSVDPRFGSMEDFDNLIKKADSYGIGIMLDMVFNHSSIHHEWFQKALAGDKKYQDYYFFKSAKNNNLPTNWISKFGGPTWEYVESLDKYYLHLFHKGQADLNWENEELRDELVNVLKFWKNKGVKGFRFDVVNLISKPKIFEDDFQGDGRRFYTDGPKVNEYLQEIVYKAGIENMITVGEMSSTSIANCIEYTKPENKELNMAFNFHHLKVDYKDGEKWELAPVNYKSLKEIFSTWQVEMQNRGGWSAWFWNNHDQPRAVSRFTNDKEYRVQSAKLLANIIHLFRGTPYIFQGEEFGMTNGYFESIEEFRDYESINYYNILLEKGKSKEEALNILSRRSRDNGRIPIHWDDTENSGFTRGTPWIKINENYLEINAKKDRESSNSIFKHYQKLISLRRNLKLISHGNYREINTDIDKLFIFERYLDNEELICINNFSNEELIYEFNNNIFEKYKNSKILISNYGDKTFTNPLVLKPYESIAYINSEKED</sequence>
<organism evidence="1 2">
    <name type="scientific">Miniphocaeibacter halophilus</name>
    <dbReference type="NCBI Taxonomy" id="2931922"/>
    <lineage>
        <taxon>Bacteria</taxon>
        <taxon>Bacillati</taxon>
        <taxon>Bacillota</taxon>
        <taxon>Tissierellia</taxon>
        <taxon>Tissierellales</taxon>
        <taxon>Peptoniphilaceae</taxon>
        <taxon>Miniphocaeibacter</taxon>
    </lineage>
</organism>
<dbReference type="EMBL" id="CP066744">
    <property type="protein sequence ID" value="QQK08699.1"/>
    <property type="molecule type" value="Genomic_DNA"/>
</dbReference>
<gene>
    <name evidence="1" type="ORF">JFY71_03935</name>
</gene>
<protein>
    <submittedName>
        <fullName evidence="1">Alpha,alpha-phosphotrehalase</fullName>
    </submittedName>
</protein>
<reference evidence="1 2" key="1">
    <citation type="journal article" date="2022" name="Int. J. Syst. Evol. Microbiol.">
        <title>Miniphocaeibacter halophilus sp. nov., an ammonium-tolerant acetate-producing bacterium isolated from a biogas system.</title>
        <authorList>
            <person name="Schnurer A."/>
            <person name="Singh A."/>
            <person name="Bi S."/>
            <person name="Qiao W."/>
            <person name="Westerholm M."/>
        </authorList>
    </citation>
    <scope>NUCLEOTIDE SEQUENCE [LARGE SCALE GENOMIC DNA]</scope>
    <source>
        <strain evidence="1 2">AMB_01</strain>
    </source>
</reference>
<evidence type="ECO:0000313" key="2">
    <source>
        <dbReference type="Proteomes" id="UP000595814"/>
    </source>
</evidence>
<dbReference type="Proteomes" id="UP000595814">
    <property type="component" value="Chromosome"/>
</dbReference>